<sequence length="392" mass="41604">MTNTPPPLPPSSIGISQASPSPPTNRLFSFGSNSLGQLGICHVEDAHTPTEVFPPCSSRLKITTGGNHTFLFSHDSNIAYATGDNTFGQCCVASSSNLNSDSSQSITTKFTSILPPSPTARWQAISSGWQFSIFVSSDNAVYSCGNGPRGELGLGSSVTTARSLTRIPSFPPPGTTVTQIVSTVEHTLALLSNGHVYGWGNGRKGQLGILGNGEKYIWEPAKLQLDLPGGFEITGIAAGREFSAFISSNGEVHVIGSDKWGVIKSKPSTKVSGWKTFAAGWGAIYILTAEGRVLAWGRGTHGQLPPEDLPLLEKLAVGSEHALGIGLDGKLYAWGWGEHGNCGTLSKEQGEIVRWKHEVSIDRSAEGSYRIDDIAAGCATSWAWTTKRDSTK</sequence>
<evidence type="ECO:0000256" key="4">
    <source>
        <dbReference type="SAM" id="MobiDB-lite"/>
    </source>
</evidence>
<evidence type="ECO:0000313" key="7">
    <source>
        <dbReference type="Proteomes" id="UP001307849"/>
    </source>
</evidence>
<dbReference type="GO" id="GO:0005737">
    <property type="term" value="C:cytoplasm"/>
    <property type="evidence" value="ECO:0007669"/>
    <property type="project" value="TreeGrafter"/>
</dbReference>
<gene>
    <name evidence="6" type="ORF">TWF506_011055</name>
</gene>
<feature type="region of interest" description="Disordered" evidence="4">
    <location>
        <begin position="1"/>
        <end position="22"/>
    </location>
</feature>
<dbReference type="Gene3D" id="2.130.10.30">
    <property type="entry name" value="Regulator of chromosome condensation 1/beta-lactamase-inhibitor protein II"/>
    <property type="match status" value="3"/>
</dbReference>
<evidence type="ECO:0000256" key="3">
    <source>
        <dbReference type="PROSITE-ProRule" id="PRU00235"/>
    </source>
</evidence>
<dbReference type="InterPro" id="IPR051553">
    <property type="entry name" value="Ran_GTPase-activating"/>
</dbReference>
<dbReference type="PANTHER" id="PTHR45982">
    <property type="entry name" value="REGULATOR OF CHROMOSOME CONDENSATION"/>
    <property type="match status" value="1"/>
</dbReference>
<dbReference type="AlphaFoldDB" id="A0AAN8RMX5"/>
<keyword evidence="2" id="KW-0677">Repeat</keyword>
<dbReference type="InterPro" id="IPR009091">
    <property type="entry name" value="RCC1/BLIP-II"/>
</dbReference>
<proteinExistence type="predicted"/>
<accession>A0AAN8RMX5</accession>
<dbReference type="InterPro" id="IPR000408">
    <property type="entry name" value="Reg_chr_condens"/>
</dbReference>
<feature type="repeat" description="RCC1" evidence="3">
    <location>
        <begin position="291"/>
        <end position="328"/>
    </location>
</feature>
<dbReference type="Proteomes" id="UP001307849">
    <property type="component" value="Unassembled WGS sequence"/>
</dbReference>
<dbReference type="GO" id="GO:0005085">
    <property type="term" value="F:guanyl-nucleotide exchange factor activity"/>
    <property type="evidence" value="ECO:0007669"/>
    <property type="project" value="TreeGrafter"/>
</dbReference>
<dbReference type="SUPFAM" id="SSF50985">
    <property type="entry name" value="RCC1/BLIP-II"/>
    <property type="match status" value="1"/>
</dbReference>
<keyword evidence="7" id="KW-1185">Reference proteome</keyword>
<dbReference type="Pfam" id="PF25390">
    <property type="entry name" value="WD40_RLD"/>
    <property type="match status" value="1"/>
</dbReference>
<feature type="repeat" description="RCC1" evidence="3">
    <location>
        <begin position="329"/>
        <end position="387"/>
    </location>
</feature>
<feature type="compositionally biased region" description="Pro residues" evidence="4">
    <location>
        <begin position="1"/>
        <end position="10"/>
    </location>
</feature>
<dbReference type="EMBL" id="JAVHJM010000009">
    <property type="protein sequence ID" value="KAK6506132.1"/>
    <property type="molecule type" value="Genomic_DNA"/>
</dbReference>
<evidence type="ECO:0000256" key="2">
    <source>
        <dbReference type="ARBA" id="ARBA00022737"/>
    </source>
</evidence>
<dbReference type="PROSITE" id="PS50012">
    <property type="entry name" value="RCC1_3"/>
    <property type="match status" value="5"/>
</dbReference>
<evidence type="ECO:0000256" key="1">
    <source>
        <dbReference type="ARBA" id="ARBA00022658"/>
    </source>
</evidence>
<feature type="repeat" description="RCC1" evidence="3">
    <location>
        <begin position="194"/>
        <end position="249"/>
    </location>
</feature>
<name>A0AAN8RMX5_9PEZI</name>
<organism evidence="6 7">
    <name type="scientific">Arthrobotrys conoides</name>
    <dbReference type="NCBI Taxonomy" id="74498"/>
    <lineage>
        <taxon>Eukaryota</taxon>
        <taxon>Fungi</taxon>
        <taxon>Dikarya</taxon>
        <taxon>Ascomycota</taxon>
        <taxon>Pezizomycotina</taxon>
        <taxon>Orbiliomycetes</taxon>
        <taxon>Orbiliales</taxon>
        <taxon>Orbiliaceae</taxon>
        <taxon>Arthrobotrys</taxon>
    </lineage>
</organism>
<dbReference type="PANTHER" id="PTHR45982:SF1">
    <property type="entry name" value="REGULATOR OF CHROMOSOME CONDENSATION"/>
    <property type="match status" value="1"/>
</dbReference>
<dbReference type="PRINTS" id="PR00633">
    <property type="entry name" value="RCCNDNSATION"/>
</dbReference>
<reference evidence="6 7" key="1">
    <citation type="submission" date="2019-10" db="EMBL/GenBank/DDBJ databases">
        <authorList>
            <person name="Palmer J.M."/>
        </authorList>
    </citation>
    <scope>NUCLEOTIDE SEQUENCE [LARGE SCALE GENOMIC DNA]</scope>
    <source>
        <strain evidence="6 7">TWF506</strain>
    </source>
</reference>
<keyword evidence="1" id="KW-0344">Guanine-nucleotide releasing factor</keyword>
<evidence type="ECO:0000313" key="6">
    <source>
        <dbReference type="EMBL" id="KAK6506132.1"/>
    </source>
</evidence>
<evidence type="ECO:0000259" key="5">
    <source>
        <dbReference type="Pfam" id="PF25390"/>
    </source>
</evidence>
<feature type="repeat" description="RCC1" evidence="3">
    <location>
        <begin position="139"/>
        <end position="193"/>
    </location>
</feature>
<feature type="domain" description="RCC1-like" evidence="5">
    <location>
        <begin position="27"/>
        <end position="381"/>
    </location>
</feature>
<comment type="caution">
    <text evidence="6">The sequence shown here is derived from an EMBL/GenBank/DDBJ whole genome shotgun (WGS) entry which is preliminary data.</text>
</comment>
<feature type="compositionally biased region" description="Polar residues" evidence="4">
    <location>
        <begin position="13"/>
        <end position="22"/>
    </location>
</feature>
<dbReference type="InterPro" id="IPR058923">
    <property type="entry name" value="RCC1-like_dom"/>
</dbReference>
<feature type="repeat" description="RCC1" evidence="3">
    <location>
        <begin position="25"/>
        <end position="75"/>
    </location>
</feature>
<protein>
    <recommendedName>
        <fullName evidence="5">RCC1-like domain-containing protein</fullName>
    </recommendedName>
</protein>